<evidence type="ECO:0000313" key="3">
    <source>
        <dbReference type="Proteomes" id="UP001604277"/>
    </source>
</evidence>
<organism evidence="2 3">
    <name type="scientific">Forsythia ovata</name>
    <dbReference type="NCBI Taxonomy" id="205694"/>
    <lineage>
        <taxon>Eukaryota</taxon>
        <taxon>Viridiplantae</taxon>
        <taxon>Streptophyta</taxon>
        <taxon>Embryophyta</taxon>
        <taxon>Tracheophyta</taxon>
        <taxon>Spermatophyta</taxon>
        <taxon>Magnoliopsida</taxon>
        <taxon>eudicotyledons</taxon>
        <taxon>Gunneridae</taxon>
        <taxon>Pentapetalae</taxon>
        <taxon>asterids</taxon>
        <taxon>lamiids</taxon>
        <taxon>Lamiales</taxon>
        <taxon>Oleaceae</taxon>
        <taxon>Forsythieae</taxon>
        <taxon>Forsythia</taxon>
    </lineage>
</organism>
<protein>
    <submittedName>
        <fullName evidence="2">Uncharacterized protein</fullName>
    </submittedName>
</protein>
<dbReference type="EMBL" id="JBFOLJ010000016">
    <property type="protein sequence ID" value="KAL2468802.1"/>
    <property type="molecule type" value="Genomic_DNA"/>
</dbReference>
<feature type="compositionally biased region" description="Basic and acidic residues" evidence="1">
    <location>
        <begin position="27"/>
        <end position="47"/>
    </location>
</feature>
<dbReference type="PANTHER" id="PTHR33978:SF18">
    <property type="entry name" value="OS01G0656300 PROTEIN"/>
    <property type="match status" value="1"/>
</dbReference>
<keyword evidence="3" id="KW-1185">Reference proteome</keyword>
<feature type="region of interest" description="Disordered" evidence="1">
    <location>
        <begin position="1"/>
        <end position="47"/>
    </location>
</feature>
<feature type="compositionally biased region" description="Low complexity" evidence="1">
    <location>
        <begin position="91"/>
        <end position="101"/>
    </location>
</feature>
<reference evidence="3" key="1">
    <citation type="submission" date="2024-07" db="EMBL/GenBank/DDBJ databases">
        <title>Two chromosome-level genome assemblies of Korean endemic species Abeliophyllum distichum and Forsythia ovata (Oleaceae).</title>
        <authorList>
            <person name="Jang H."/>
        </authorList>
    </citation>
    <scope>NUCLEOTIDE SEQUENCE [LARGE SCALE GENOMIC DNA]</scope>
</reference>
<feature type="region of interest" description="Disordered" evidence="1">
    <location>
        <begin position="91"/>
        <end position="112"/>
    </location>
</feature>
<dbReference type="AlphaFoldDB" id="A0ABD1PYW2"/>
<feature type="compositionally biased region" description="Low complexity" evidence="1">
    <location>
        <begin position="140"/>
        <end position="152"/>
    </location>
</feature>
<accession>A0ABD1PYW2</accession>
<comment type="caution">
    <text evidence="2">The sequence shown here is derived from an EMBL/GenBank/DDBJ whole genome shotgun (WGS) entry which is preliminary data.</text>
</comment>
<dbReference type="PANTHER" id="PTHR33978">
    <property type="entry name" value="SERINE/THREONINE-KINASE"/>
    <property type="match status" value="1"/>
</dbReference>
<proteinExistence type="predicted"/>
<dbReference type="Proteomes" id="UP001604277">
    <property type="component" value="Unassembled WGS sequence"/>
</dbReference>
<evidence type="ECO:0000256" key="1">
    <source>
        <dbReference type="SAM" id="MobiDB-lite"/>
    </source>
</evidence>
<evidence type="ECO:0000313" key="2">
    <source>
        <dbReference type="EMBL" id="KAL2468802.1"/>
    </source>
</evidence>
<name>A0ABD1PYW2_9LAMI</name>
<feature type="compositionally biased region" description="Polar residues" evidence="1">
    <location>
        <begin position="1"/>
        <end position="20"/>
    </location>
</feature>
<sequence>MSVSSDDAVQEIDSNLNIKTPRNLPMKTKEIEESDEKKEEQQEKEEKTLKLWDCGSPLYDSHEVASISHVIERHFMVLPYLSGSRNVKESSLISSSSSIQSEPKKAASSSKVRGFSVVKFLKDLLEGNLWKRKKKDKVSTSRSQSSSTEKSK</sequence>
<gene>
    <name evidence="2" type="ORF">Fot_50378</name>
</gene>
<feature type="region of interest" description="Disordered" evidence="1">
    <location>
        <begin position="132"/>
        <end position="152"/>
    </location>
</feature>